<feature type="compositionally biased region" description="Low complexity" evidence="1">
    <location>
        <begin position="1"/>
        <end position="11"/>
    </location>
</feature>
<feature type="compositionally biased region" description="Polar residues" evidence="1">
    <location>
        <begin position="358"/>
        <end position="372"/>
    </location>
</feature>
<gene>
    <name evidence="3" type="ORF">Vafri_18990</name>
</gene>
<feature type="region of interest" description="Disordered" evidence="1">
    <location>
        <begin position="594"/>
        <end position="614"/>
    </location>
</feature>
<keyword evidence="2" id="KW-0812">Transmembrane</keyword>
<feature type="compositionally biased region" description="Gly residues" evidence="1">
    <location>
        <begin position="667"/>
        <end position="678"/>
    </location>
</feature>
<evidence type="ECO:0000313" key="4">
    <source>
        <dbReference type="Proteomes" id="UP000747399"/>
    </source>
</evidence>
<evidence type="ECO:0000313" key="3">
    <source>
        <dbReference type="EMBL" id="GIL65192.1"/>
    </source>
</evidence>
<feature type="compositionally biased region" description="Gly residues" evidence="1">
    <location>
        <begin position="374"/>
        <end position="392"/>
    </location>
</feature>
<name>A0A8J4BNM4_9CHLO</name>
<feature type="region of interest" description="Disordered" evidence="1">
    <location>
        <begin position="423"/>
        <end position="557"/>
    </location>
</feature>
<keyword evidence="2" id="KW-1133">Transmembrane helix</keyword>
<feature type="transmembrane region" description="Helical" evidence="2">
    <location>
        <begin position="284"/>
        <end position="309"/>
    </location>
</feature>
<keyword evidence="4" id="KW-1185">Reference proteome</keyword>
<feature type="region of interest" description="Disordered" evidence="1">
    <location>
        <begin position="358"/>
        <end position="404"/>
    </location>
</feature>
<protein>
    <submittedName>
        <fullName evidence="3">Uncharacterized protein</fullName>
    </submittedName>
</protein>
<reference evidence="3" key="1">
    <citation type="journal article" date="2021" name="Proc. Natl. Acad. Sci. U.S.A.">
        <title>Three genomes in the algal genus Volvox reveal the fate of a haploid sex-determining region after a transition to homothallism.</title>
        <authorList>
            <person name="Yamamoto K."/>
            <person name="Hamaji T."/>
            <person name="Kawai-Toyooka H."/>
            <person name="Matsuzaki R."/>
            <person name="Takahashi F."/>
            <person name="Nishimura Y."/>
            <person name="Kawachi M."/>
            <person name="Noguchi H."/>
            <person name="Minakuchi Y."/>
            <person name="Umen J.G."/>
            <person name="Toyoda A."/>
            <person name="Nozaki H."/>
        </authorList>
    </citation>
    <scope>NUCLEOTIDE SEQUENCE</scope>
    <source>
        <strain evidence="3">NIES-3780</strain>
    </source>
</reference>
<accession>A0A8J4BNM4</accession>
<keyword evidence="2" id="KW-0472">Membrane</keyword>
<feature type="compositionally biased region" description="Low complexity" evidence="1">
    <location>
        <begin position="424"/>
        <end position="440"/>
    </location>
</feature>
<organism evidence="3 4">
    <name type="scientific">Volvox africanus</name>
    <dbReference type="NCBI Taxonomy" id="51714"/>
    <lineage>
        <taxon>Eukaryota</taxon>
        <taxon>Viridiplantae</taxon>
        <taxon>Chlorophyta</taxon>
        <taxon>core chlorophytes</taxon>
        <taxon>Chlorophyceae</taxon>
        <taxon>CS clade</taxon>
        <taxon>Chlamydomonadales</taxon>
        <taxon>Volvocaceae</taxon>
        <taxon>Volvox</taxon>
    </lineage>
</organism>
<dbReference type="AlphaFoldDB" id="A0A8J4BNM4"/>
<feature type="region of interest" description="Disordered" evidence="1">
    <location>
        <begin position="1"/>
        <end position="22"/>
    </location>
</feature>
<feature type="compositionally biased region" description="Basic and acidic residues" evidence="1">
    <location>
        <begin position="443"/>
        <end position="461"/>
    </location>
</feature>
<evidence type="ECO:0000256" key="1">
    <source>
        <dbReference type="SAM" id="MobiDB-lite"/>
    </source>
</evidence>
<proteinExistence type="predicted"/>
<dbReference type="EMBL" id="BNCO01000073">
    <property type="protein sequence ID" value="GIL65192.1"/>
    <property type="molecule type" value="Genomic_DNA"/>
</dbReference>
<evidence type="ECO:0000256" key="2">
    <source>
        <dbReference type="SAM" id="Phobius"/>
    </source>
</evidence>
<dbReference type="Proteomes" id="UP000747399">
    <property type="component" value="Unassembled WGS sequence"/>
</dbReference>
<sequence>MATGSSDLSPSTSPPPPLPQQPARIVLQPGQLSKPEKVWASSSALVIGFYQAAPYSEALKIFYKKSGSVFGTQVMLTPASIMGPELAVRQPTLGEAQYFEYEIKKLKPSTQYVVKVKTSDEASEVRSDKVVTISREEERNRDNDMRNFVGALVKMGDYDGMVVSYAPGSGIFGIRVLQIDDVASSLQLTRLTSDYTDNGVPVQTYTLSEVRFGRWGGAITGSKVVNEGELKWLVARAVQMGDKSDAAAAFEARQKMLQAQVERVTMSLELEWSNRFRSLRIRSLTLLALLALLAVAAGAGMGVMLSAAARRQRALELKLAASGVRQTDLEAELQILHLYRVSLELEVGRRMALSNPGAFSNGSHDASDRNSTADGGGGGGGGGSGGGGGGGTSRRRGSAAVGGNGEGGLLDVYMEATARLNGTAAAGGRKPGVAPAPAAAGKRKNENTLGRREGASRRLPESPRASGAGARCDRGAGSTFRKDREGKGSSSSSSSRGRRGGSGSSRRGGLQDDNCARQQDGDGDGDVRHRRRMASCDNSGDSGEGRNTERNSIGGGGGGGNAVDLWGLPNQALMAALERSRVARQQFDAENLAAAAAGEAEEEAPDNDDKGAAGEPDAWAYIQYVSHFYALHLQEWMKLQLQKNVRRRVNEMLLPNSHTDAVAPGAAGAGGDDGGGAVDGPDDENETGYGVGNAYRTPEFDYVPYDYDYDGE</sequence>
<comment type="caution">
    <text evidence="3">The sequence shown here is derived from an EMBL/GenBank/DDBJ whole genome shotgun (WGS) entry which is preliminary data.</text>
</comment>
<feature type="region of interest" description="Disordered" evidence="1">
    <location>
        <begin position="660"/>
        <end position="697"/>
    </location>
</feature>